<dbReference type="Proteomes" id="UP000789759">
    <property type="component" value="Unassembled WGS sequence"/>
</dbReference>
<dbReference type="OrthoDB" id="2362273at2759"/>
<name>A0A9N9EEP4_9GLOM</name>
<proteinExistence type="predicted"/>
<accession>A0A9N9EEP4</accession>
<keyword evidence="2" id="KW-1185">Reference proteome</keyword>
<sequence>MKVDNFNVETQETMRVRLKQKAKPKRSNSLYSNCQHVFKVEQSLQVTLTQEDCEVVNLQYYDCYNGTNGCQMFEPSPHSFFYTCLPIGQHALIPNDASEVQMQYQRNNANDINNAPNLATQSFQEQHSLDISAILQFQGIFDYIEI</sequence>
<comment type="caution">
    <text evidence="1">The sequence shown here is derived from an EMBL/GenBank/DDBJ whole genome shotgun (WGS) entry which is preliminary data.</text>
</comment>
<evidence type="ECO:0000313" key="1">
    <source>
        <dbReference type="EMBL" id="CAG8670922.1"/>
    </source>
</evidence>
<reference evidence="1" key="1">
    <citation type="submission" date="2021-06" db="EMBL/GenBank/DDBJ databases">
        <authorList>
            <person name="Kallberg Y."/>
            <person name="Tangrot J."/>
            <person name="Rosling A."/>
        </authorList>
    </citation>
    <scope>NUCLEOTIDE SEQUENCE</scope>
    <source>
        <strain evidence="1">FL966</strain>
    </source>
</reference>
<gene>
    <name evidence="1" type="ORF">CPELLU_LOCUS10269</name>
</gene>
<evidence type="ECO:0000313" key="2">
    <source>
        <dbReference type="Proteomes" id="UP000789759"/>
    </source>
</evidence>
<dbReference type="AlphaFoldDB" id="A0A9N9EEP4"/>
<protein>
    <submittedName>
        <fullName evidence="1">21479_t:CDS:1</fullName>
    </submittedName>
</protein>
<dbReference type="EMBL" id="CAJVQA010008391">
    <property type="protein sequence ID" value="CAG8670922.1"/>
    <property type="molecule type" value="Genomic_DNA"/>
</dbReference>
<organism evidence="1 2">
    <name type="scientific">Cetraspora pellucida</name>
    <dbReference type="NCBI Taxonomy" id="1433469"/>
    <lineage>
        <taxon>Eukaryota</taxon>
        <taxon>Fungi</taxon>
        <taxon>Fungi incertae sedis</taxon>
        <taxon>Mucoromycota</taxon>
        <taxon>Glomeromycotina</taxon>
        <taxon>Glomeromycetes</taxon>
        <taxon>Diversisporales</taxon>
        <taxon>Gigasporaceae</taxon>
        <taxon>Cetraspora</taxon>
    </lineage>
</organism>